<dbReference type="InterPro" id="IPR027417">
    <property type="entry name" value="P-loop_NTPase"/>
</dbReference>
<evidence type="ECO:0000256" key="3">
    <source>
        <dbReference type="ARBA" id="ARBA00022705"/>
    </source>
</evidence>
<keyword evidence="5 8" id="KW-0067">ATP-binding</keyword>
<dbReference type="InterPro" id="IPR013159">
    <property type="entry name" value="DnaA_C"/>
</dbReference>
<dbReference type="CDD" id="cd00009">
    <property type="entry name" value="AAA"/>
    <property type="match status" value="1"/>
</dbReference>
<dbReference type="PANTHER" id="PTHR30050:SF2">
    <property type="entry name" value="CHROMOSOMAL REPLICATION INITIATOR PROTEIN DNAA"/>
    <property type="match status" value="1"/>
</dbReference>
<sequence>MRVEYGSRCGGCDVVDGGCSGDFSDRPFEEGRWASVKDKARVFFGEAVFADWISNLKFVSAESGVVLCGVPNKFVKDWIEMHYSEAIEALIRSEGVGRFGLKIFVEEPSEVYGNAGLGLEGDRLSLMERGEEFGRVQEVHVVGSALNDDFTFDSFVIGRSNEFAYAASKRVAESCDSAYNPFFIYGPVGHGKTHLVQSVARCMSAKKKRVLYITAEKFMYQFVKAIRDKDIVSFKDQFRAVDVLIVDDVQFISGKDSTQEEFFHTFSSLIDNKRQVIISADRSPSDLDGIKDRIRSHFCSGLVVDIHKTSYDLRMAILNSKVARSGIFVPVSVIEFLASKISSNVRELEGALVRVVAHSTLIGRSIDLEMTQEVLRDLLRSYDKQITAEHIQKMVAEHYGVKVADITSSKRSKNIVRPRQVAMFLTKTMTSMSLPKIGDSFGGRDHATVIHSIRKISCFMSEDPSFSAEVAALRKKLDG</sequence>
<evidence type="ECO:0000256" key="1">
    <source>
        <dbReference type="ARBA" id="ARBA00006583"/>
    </source>
</evidence>
<evidence type="ECO:0000259" key="13">
    <source>
        <dbReference type="SMART" id="SM00760"/>
    </source>
</evidence>
<dbReference type="SMART" id="SM00382">
    <property type="entry name" value="AAA"/>
    <property type="match status" value="1"/>
</dbReference>
<comment type="caution">
    <text evidence="8">Lacks conserved residue(s) required for the propagation of feature annotation.</text>
</comment>
<dbReference type="InterPro" id="IPR013317">
    <property type="entry name" value="DnaA_dom"/>
</dbReference>
<dbReference type="InterPro" id="IPR001957">
    <property type="entry name" value="Chromosome_initiator_DnaA"/>
</dbReference>
<evidence type="ECO:0000256" key="2">
    <source>
        <dbReference type="ARBA" id="ARBA00022490"/>
    </source>
</evidence>
<dbReference type="PANTHER" id="PTHR30050">
    <property type="entry name" value="CHROMOSOMAL REPLICATION INITIATOR PROTEIN DNAA"/>
    <property type="match status" value="1"/>
</dbReference>
<evidence type="ECO:0000256" key="7">
    <source>
        <dbReference type="ARBA" id="ARBA00023125"/>
    </source>
</evidence>
<comment type="subcellular location">
    <subcellularLocation>
        <location evidence="8">Cytoplasm</location>
    </subcellularLocation>
</comment>
<feature type="region of interest" description="Domain I, interacts with DnaA modulators" evidence="8">
    <location>
        <begin position="1"/>
        <end position="108"/>
    </location>
</feature>
<evidence type="ECO:0000313" key="15">
    <source>
        <dbReference type="Proteomes" id="UP001320209"/>
    </source>
</evidence>
<feature type="binding site" evidence="8">
    <location>
        <position position="191"/>
    </location>
    <ligand>
        <name>ATP</name>
        <dbReference type="ChEBI" id="CHEBI:30616"/>
    </ligand>
</feature>
<comment type="domain">
    <text evidence="8">Domain I is involved in oligomerization and binding regulators, domain II is flexibile and of varying length in different bacteria, domain III forms the AAA+ region, while domain IV binds dsDNA.</text>
</comment>
<comment type="subunit">
    <text evidence="8">Oligomerizes as a right-handed, spiral filament on DNA at oriC.</text>
</comment>
<feature type="domain" description="Chromosomal replication initiator DnaA C-terminal" evidence="13">
    <location>
        <begin position="387"/>
        <end position="456"/>
    </location>
</feature>
<dbReference type="SUPFAM" id="SSF52540">
    <property type="entry name" value="P-loop containing nucleoside triphosphate hydrolases"/>
    <property type="match status" value="1"/>
</dbReference>
<dbReference type="InterPro" id="IPR010921">
    <property type="entry name" value="Trp_repressor/repl_initiator"/>
</dbReference>
<keyword evidence="6 8" id="KW-0446">Lipid-binding</keyword>
<evidence type="ECO:0000256" key="6">
    <source>
        <dbReference type="ARBA" id="ARBA00023121"/>
    </source>
</evidence>
<evidence type="ECO:0000313" key="14">
    <source>
        <dbReference type="EMBL" id="BDB95868.1"/>
    </source>
</evidence>
<feature type="binding site" evidence="8">
    <location>
        <position position="193"/>
    </location>
    <ligand>
        <name>ATP</name>
        <dbReference type="ChEBI" id="CHEBI:30616"/>
    </ligand>
</feature>
<dbReference type="Pfam" id="PF08299">
    <property type="entry name" value="Bac_DnaA_C"/>
    <property type="match status" value="1"/>
</dbReference>
<dbReference type="PROSITE" id="PS01008">
    <property type="entry name" value="DNAA"/>
    <property type="match status" value="1"/>
</dbReference>
<accession>A0ABM7V807</accession>
<protein>
    <recommendedName>
        <fullName evidence="8 9">Chromosomal replication initiator protein DnaA</fullName>
    </recommendedName>
</protein>
<feature type="binding site" evidence="8">
    <location>
        <position position="192"/>
    </location>
    <ligand>
        <name>ATP</name>
        <dbReference type="ChEBI" id="CHEBI:30616"/>
    </ligand>
</feature>
<dbReference type="Gene3D" id="1.10.1750.10">
    <property type="match status" value="1"/>
</dbReference>
<evidence type="ECO:0000256" key="5">
    <source>
        <dbReference type="ARBA" id="ARBA00022840"/>
    </source>
</evidence>
<proteinExistence type="inferred from homology"/>
<feature type="region of interest" description="Domain IV, binds dsDNA" evidence="8">
    <location>
        <begin position="360"/>
        <end position="479"/>
    </location>
</feature>
<evidence type="ECO:0000256" key="10">
    <source>
        <dbReference type="RuleBase" id="RU000577"/>
    </source>
</evidence>
<dbReference type="SMART" id="SM00760">
    <property type="entry name" value="Bac_DnaA_C"/>
    <property type="match status" value="1"/>
</dbReference>
<evidence type="ECO:0000256" key="8">
    <source>
        <dbReference type="HAMAP-Rule" id="MF_00377"/>
    </source>
</evidence>
<dbReference type="RefSeq" id="WP_236865072.1">
    <property type="nucleotide sequence ID" value="NZ_AP025225.1"/>
</dbReference>
<keyword evidence="7 8" id="KW-0238">DNA-binding</keyword>
<name>A0ABM7V807_9PROT</name>
<gene>
    <name evidence="8 14" type="primary">dnaA</name>
    <name evidence="14" type="ORF">HYD_0010</name>
</gene>
<dbReference type="Gene3D" id="1.10.8.60">
    <property type="match status" value="1"/>
</dbReference>
<dbReference type="Proteomes" id="UP001320209">
    <property type="component" value="Chromosome"/>
</dbReference>
<dbReference type="Pfam" id="PF11638">
    <property type="entry name" value="DnaA_N"/>
    <property type="match status" value="1"/>
</dbReference>
<reference evidence="14" key="1">
    <citation type="submission" date="2021-10" db="EMBL/GenBank/DDBJ databases">
        <title>Genome Sequence of The Candidatus Hydrogeosomobacter endosymbioticus, an Intracellular Bacterial Symbiont of the Anaerobic Ciliate GW7.</title>
        <authorList>
            <person name="Shiohama Y."/>
            <person name="Shinzato N."/>
        </authorList>
    </citation>
    <scope>NUCLEOTIDE SEQUENCE [LARGE SCALE GENOMIC DNA]</scope>
    <source>
        <strain evidence="14">200920</strain>
    </source>
</reference>
<dbReference type="Gene3D" id="3.40.50.300">
    <property type="entry name" value="P-loop containing nucleotide triphosphate hydrolases"/>
    <property type="match status" value="1"/>
</dbReference>
<dbReference type="InterPro" id="IPR038454">
    <property type="entry name" value="DnaA_N_sf"/>
</dbReference>
<dbReference type="InterPro" id="IPR003593">
    <property type="entry name" value="AAA+_ATPase"/>
</dbReference>
<keyword evidence="2 8" id="KW-0963">Cytoplasm</keyword>
<dbReference type="SUPFAM" id="SSF48295">
    <property type="entry name" value="TrpR-like"/>
    <property type="match status" value="1"/>
</dbReference>
<dbReference type="EMBL" id="AP025225">
    <property type="protein sequence ID" value="BDB95868.1"/>
    <property type="molecule type" value="Genomic_DNA"/>
</dbReference>
<dbReference type="PRINTS" id="PR00051">
    <property type="entry name" value="DNAA"/>
</dbReference>
<feature type="binding site" evidence="8">
    <location>
        <position position="189"/>
    </location>
    <ligand>
        <name>ATP</name>
        <dbReference type="ChEBI" id="CHEBI:30616"/>
    </ligand>
</feature>
<keyword evidence="15" id="KW-1185">Reference proteome</keyword>
<comment type="similarity">
    <text evidence="1 8 11">Belongs to the DnaA family.</text>
</comment>
<evidence type="ECO:0000256" key="11">
    <source>
        <dbReference type="RuleBase" id="RU004227"/>
    </source>
</evidence>
<feature type="domain" description="AAA+ ATPase" evidence="12">
    <location>
        <begin position="178"/>
        <end position="304"/>
    </location>
</feature>
<keyword evidence="4 8" id="KW-0547">Nucleotide-binding</keyword>
<dbReference type="NCBIfam" id="TIGR00362">
    <property type="entry name" value="DnaA"/>
    <property type="match status" value="1"/>
</dbReference>
<evidence type="ECO:0000259" key="12">
    <source>
        <dbReference type="SMART" id="SM00382"/>
    </source>
</evidence>
<evidence type="ECO:0000256" key="4">
    <source>
        <dbReference type="ARBA" id="ARBA00022741"/>
    </source>
</evidence>
<organism evidence="14 15">
    <name type="scientific">Candidatus Hydrogenosomobacter endosymbioticus</name>
    <dbReference type="NCBI Taxonomy" id="2558174"/>
    <lineage>
        <taxon>Bacteria</taxon>
        <taxon>Pseudomonadati</taxon>
        <taxon>Pseudomonadota</taxon>
        <taxon>Alphaproteobacteria</taxon>
        <taxon>Holosporales</taxon>
        <taxon>Holosporaceae</taxon>
        <taxon>Candidatus Hydrogenosomobacter</taxon>
    </lineage>
</organism>
<dbReference type="Pfam" id="PF00308">
    <property type="entry name" value="Bac_DnaA"/>
    <property type="match status" value="1"/>
</dbReference>
<comment type="function">
    <text evidence="8 10">Plays an essential role in the initiation and regulation of chromosomal replication. ATP-DnaA binds to the origin of replication (oriC) to initiate formation of the DNA replication initiation complex once per cell cycle. Binds the DnaA box (a 9 base pair repeat at the origin) and separates the double-stranded (ds)DNA. Forms a right-handed helical filament on oriC DNA; dsDNA binds to the exterior of the filament while single-stranded (ss)DNA is stabiized in the filament's interior. The ATP-DnaA-oriC complex binds and stabilizes one strand of the AT-rich DNA unwinding element (DUE), permitting loading of DNA polymerase. After initiation quickly degrades to an ADP-DnaA complex that is not apt for DNA replication. Binds acidic phospholipids.</text>
</comment>
<keyword evidence="3 8" id="KW-0235">DNA replication</keyword>
<dbReference type="Gene3D" id="3.30.300.180">
    <property type="match status" value="1"/>
</dbReference>
<dbReference type="InterPro" id="IPR018312">
    <property type="entry name" value="Chromosome_initiator_DnaA_CS"/>
</dbReference>
<dbReference type="InterPro" id="IPR024633">
    <property type="entry name" value="DnaA_N_dom"/>
</dbReference>
<dbReference type="InterPro" id="IPR020591">
    <property type="entry name" value="Chromosome_initiator_DnaA-like"/>
</dbReference>
<dbReference type="CDD" id="cd06571">
    <property type="entry name" value="Bac_DnaA_C"/>
    <property type="match status" value="1"/>
</dbReference>
<dbReference type="HAMAP" id="MF_00377">
    <property type="entry name" value="DnaA_bact"/>
    <property type="match status" value="1"/>
</dbReference>
<evidence type="ECO:0000256" key="9">
    <source>
        <dbReference type="NCBIfam" id="TIGR00362"/>
    </source>
</evidence>